<sequence>MSTFKFDKIEFDMVFVANQLISELQLRLDMAMLRTALNTRASGLKPLLNAIPPVGDSTDTRIFAG</sequence>
<reference evidence="1 2" key="1">
    <citation type="submission" date="2020-08" db="EMBL/GenBank/DDBJ databases">
        <title>Novel species isolated from subtropical streams in China.</title>
        <authorList>
            <person name="Lu H."/>
        </authorList>
    </citation>
    <scope>NUCLEOTIDE SEQUENCE [LARGE SCALE GENOMIC DNA]</scope>
    <source>
        <strain evidence="1 2">KACC 16656</strain>
    </source>
</reference>
<accession>A0ABR6XA26</accession>
<protein>
    <submittedName>
        <fullName evidence="1">Uncharacterized protein</fullName>
    </submittedName>
</protein>
<name>A0ABR6XA26_9BURK</name>
<gene>
    <name evidence="1" type="ORF">H8K52_19735</name>
</gene>
<evidence type="ECO:0000313" key="1">
    <source>
        <dbReference type="EMBL" id="MBC3809577.1"/>
    </source>
</evidence>
<keyword evidence="2" id="KW-1185">Reference proteome</keyword>
<dbReference type="RefSeq" id="WP_186924633.1">
    <property type="nucleotide sequence ID" value="NZ_JACOFW010000039.1"/>
</dbReference>
<evidence type="ECO:0000313" key="2">
    <source>
        <dbReference type="Proteomes" id="UP000648257"/>
    </source>
</evidence>
<dbReference type="Proteomes" id="UP000648257">
    <property type="component" value="Unassembled WGS sequence"/>
</dbReference>
<proteinExistence type="predicted"/>
<comment type="caution">
    <text evidence="1">The sequence shown here is derived from an EMBL/GenBank/DDBJ whole genome shotgun (WGS) entry which is preliminary data.</text>
</comment>
<organism evidence="1 2">
    <name type="scientific">Undibacterium seohonense</name>
    <dbReference type="NCBI Taxonomy" id="1344950"/>
    <lineage>
        <taxon>Bacteria</taxon>
        <taxon>Pseudomonadati</taxon>
        <taxon>Pseudomonadota</taxon>
        <taxon>Betaproteobacteria</taxon>
        <taxon>Burkholderiales</taxon>
        <taxon>Oxalobacteraceae</taxon>
        <taxon>Undibacterium</taxon>
    </lineage>
</organism>
<dbReference type="EMBL" id="JACOFW010000039">
    <property type="protein sequence ID" value="MBC3809577.1"/>
    <property type="molecule type" value="Genomic_DNA"/>
</dbReference>